<dbReference type="PANTHER" id="PTHR19384:SF17">
    <property type="entry name" value="NADPH--CYTOCHROME P450 REDUCTASE"/>
    <property type="match status" value="1"/>
</dbReference>
<dbReference type="EC" id="1.6.2.4" evidence="10"/>
<dbReference type="GO" id="GO:0009725">
    <property type="term" value="P:response to hormone"/>
    <property type="evidence" value="ECO:0007669"/>
    <property type="project" value="TreeGrafter"/>
</dbReference>
<keyword evidence="14" id="KW-1185">Reference proteome</keyword>
<keyword evidence="6 10" id="KW-0521">NADP</keyword>
<dbReference type="CDD" id="cd06204">
    <property type="entry name" value="CYPOR"/>
    <property type="match status" value="1"/>
</dbReference>
<dbReference type="GO" id="GO:0005829">
    <property type="term" value="C:cytosol"/>
    <property type="evidence" value="ECO:0007669"/>
    <property type="project" value="TreeGrafter"/>
</dbReference>
<feature type="binding site" evidence="10">
    <location>
        <begin position="477"/>
        <end position="480"/>
    </location>
    <ligand>
        <name>FAD</name>
        <dbReference type="ChEBI" id="CHEBI:57692"/>
    </ligand>
</feature>
<feature type="binding site" evidence="10">
    <location>
        <position position="288"/>
    </location>
    <ligand>
        <name>NADP(+)</name>
        <dbReference type="ChEBI" id="CHEBI:58349"/>
    </ligand>
</feature>
<dbReference type="FunFam" id="3.40.50.80:FF:000001">
    <property type="entry name" value="NADPH--cytochrome P450 reductase 1"/>
    <property type="match status" value="1"/>
</dbReference>
<feature type="transmembrane region" description="Helical" evidence="10">
    <location>
        <begin position="12"/>
        <end position="31"/>
    </location>
</feature>
<dbReference type="InterPro" id="IPR023208">
    <property type="entry name" value="P450R"/>
</dbReference>
<evidence type="ECO:0000256" key="10">
    <source>
        <dbReference type="HAMAP-Rule" id="MF_03212"/>
    </source>
</evidence>
<evidence type="ECO:0000256" key="3">
    <source>
        <dbReference type="ARBA" id="ARBA00022692"/>
    </source>
</evidence>
<keyword evidence="4 10" id="KW-0256">Endoplasmic reticulum</keyword>
<dbReference type="InterPro" id="IPR003097">
    <property type="entry name" value="CysJ-like_FAD-binding"/>
</dbReference>
<feature type="binding site" evidence="10">
    <location>
        <begin position="444"/>
        <end position="447"/>
    </location>
    <ligand>
        <name>FAD</name>
        <dbReference type="ChEBI" id="CHEBI:57692"/>
    </ligand>
</feature>
<evidence type="ECO:0000259" key="11">
    <source>
        <dbReference type="PROSITE" id="PS50902"/>
    </source>
</evidence>
<dbReference type="PRINTS" id="PR00371">
    <property type="entry name" value="FPNCR"/>
</dbReference>
<evidence type="ECO:0000256" key="2">
    <source>
        <dbReference type="ARBA" id="ARBA00022643"/>
    </source>
</evidence>
<comment type="cofactor">
    <cofactor evidence="10">
        <name>FMN</name>
        <dbReference type="ChEBI" id="CHEBI:58210"/>
    </cofactor>
    <text evidence="10">Binds 1 FMN per monomer.</text>
</comment>
<feature type="binding site" evidence="10">
    <location>
        <begin position="163"/>
        <end position="172"/>
    </location>
    <ligand>
        <name>FMN</name>
        <dbReference type="ChEBI" id="CHEBI:58210"/>
    </ligand>
</feature>
<feature type="binding site" evidence="10">
    <location>
        <position position="621"/>
    </location>
    <ligand>
        <name>NADP(+)</name>
        <dbReference type="ChEBI" id="CHEBI:58349"/>
    </ligand>
</feature>
<protein>
    <recommendedName>
        <fullName evidence="10">NADPH--cytochrome P450 reductase</fullName>
        <shortName evidence="10">CPR</shortName>
        <shortName evidence="10">P450R</shortName>
        <ecNumber evidence="10">1.6.2.4</ecNumber>
    </recommendedName>
</protein>
<dbReference type="Gene3D" id="1.20.990.10">
    <property type="entry name" value="NADPH-cytochrome p450 Reductase, Chain A, domain 3"/>
    <property type="match status" value="1"/>
</dbReference>
<dbReference type="HAMAP" id="MF_03212">
    <property type="entry name" value="NCPR"/>
    <property type="match status" value="1"/>
</dbReference>
<keyword evidence="2 10" id="KW-0288">FMN</keyword>
<evidence type="ECO:0000256" key="8">
    <source>
        <dbReference type="ARBA" id="ARBA00023002"/>
    </source>
</evidence>
<keyword evidence="1 10" id="KW-0285">Flavoprotein</keyword>
<feature type="binding site" evidence="10">
    <location>
        <position position="518"/>
    </location>
    <ligand>
        <name>NADP(+)</name>
        <dbReference type="ChEBI" id="CHEBI:58349"/>
    </ligand>
</feature>
<dbReference type="InterPro" id="IPR023173">
    <property type="entry name" value="NADPH_Cyt_P450_Rdtase_alpha"/>
</dbReference>
<evidence type="ECO:0000256" key="6">
    <source>
        <dbReference type="ARBA" id="ARBA00022857"/>
    </source>
</evidence>
<proteinExistence type="inferred from homology"/>
<comment type="cofactor">
    <cofactor evidence="10">
        <name>FAD</name>
        <dbReference type="ChEBI" id="CHEBI:57692"/>
    </cofactor>
    <text evidence="10">Binds 1 FAD per monomer.</text>
</comment>
<dbReference type="PROSITE" id="PS50902">
    <property type="entry name" value="FLAVODOXIN_LIKE"/>
    <property type="match status" value="1"/>
</dbReference>
<dbReference type="EMBL" id="CAJFDH010000003">
    <property type="protein sequence ID" value="CAD5215716.1"/>
    <property type="molecule type" value="Genomic_DNA"/>
</dbReference>
<dbReference type="Proteomes" id="UP000783686">
    <property type="component" value="Unassembled WGS sequence"/>
</dbReference>
<dbReference type="GO" id="GO:0050660">
    <property type="term" value="F:flavin adenine dinucleotide binding"/>
    <property type="evidence" value="ECO:0007669"/>
    <property type="project" value="UniProtKB-UniRule"/>
</dbReference>
<dbReference type="Gene3D" id="2.40.30.10">
    <property type="entry name" value="Translation factors"/>
    <property type="match status" value="1"/>
</dbReference>
<dbReference type="GO" id="GO:0010181">
    <property type="term" value="F:FMN binding"/>
    <property type="evidence" value="ECO:0007669"/>
    <property type="project" value="UniProtKB-UniRule"/>
</dbReference>
<accession>A0A811KK97</accession>
<feature type="binding site" evidence="10">
    <location>
        <position position="468"/>
    </location>
    <ligand>
        <name>FAD</name>
        <dbReference type="ChEBI" id="CHEBI:57692"/>
    </ligand>
</feature>
<evidence type="ECO:0000313" key="13">
    <source>
        <dbReference type="EMBL" id="CAD5215716.1"/>
    </source>
</evidence>
<feature type="binding site" evidence="10">
    <location>
        <position position="198"/>
    </location>
    <ligand>
        <name>FMN</name>
        <dbReference type="ChEBI" id="CHEBI:58210"/>
    </ligand>
</feature>
<dbReference type="InterPro" id="IPR017927">
    <property type="entry name" value="FAD-bd_FR_type"/>
</dbReference>
<dbReference type="PRINTS" id="PR00369">
    <property type="entry name" value="FLAVODOXIN"/>
</dbReference>
<dbReference type="InterPro" id="IPR001433">
    <property type="entry name" value="OxRdtase_FAD/NAD-bd"/>
</dbReference>
<dbReference type="PANTHER" id="PTHR19384">
    <property type="entry name" value="NITRIC OXIDE SYNTHASE-RELATED"/>
    <property type="match status" value="1"/>
</dbReference>
<dbReference type="Gene3D" id="3.40.50.80">
    <property type="entry name" value="Nucleotide-binding domain of ferredoxin-NADP reductase (FNR) module"/>
    <property type="match status" value="1"/>
</dbReference>
<dbReference type="Gene3D" id="3.40.50.360">
    <property type="match status" value="1"/>
</dbReference>
<comment type="catalytic activity">
    <reaction evidence="10">
        <text>2 oxidized [cytochrome P450] + NADPH = 2 reduced [cytochrome P450] + NADP(+) + H(+)</text>
        <dbReference type="Rhea" id="RHEA:24040"/>
        <dbReference type="Rhea" id="RHEA-COMP:14627"/>
        <dbReference type="Rhea" id="RHEA-COMP:14628"/>
        <dbReference type="ChEBI" id="CHEBI:15378"/>
        <dbReference type="ChEBI" id="CHEBI:55376"/>
        <dbReference type="ChEBI" id="CHEBI:57783"/>
        <dbReference type="ChEBI" id="CHEBI:58349"/>
        <dbReference type="ChEBI" id="CHEBI:60344"/>
        <dbReference type="EC" id="1.6.2.4"/>
    </reaction>
</comment>
<dbReference type="OrthoDB" id="1856718at2759"/>
<keyword evidence="8 10" id="KW-0560">Oxidoreductase</keyword>
<evidence type="ECO:0000256" key="9">
    <source>
        <dbReference type="ARBA" id="ARBA00023136"/>
    </source>
</evidence>
<reference evidence="13" key="1">
    <citation type="submission" date="2020-09" db="EMBL/GenBank/DDBJ databases">
        <authorList>
            <person name="Kikuchi T."/>
        </authorList>
    </citation>
    <scope>NUCLEOTIDE SEQUENCE</scope>
    <source>
        <strain evidence="13">SH1</strain>
    </source>
</reference>
<evidence type="ECO:0000313" key="14">
    <source>
        <dbReference type="Proteomes" id="UP000614601"/>
    </source>
</evidence>
<evidence type="ECO:0000256" key="4">
    <source>
        <dbReference type="ARBA" id="ARBA00022824"/>
    </source>
</evidence>
<feature type="domain" description="Flavodoxin-like" evidence="11">
    <location>
        <begin position="70"/>
        <end position="214"/>
    </location>
</feature>
<comment type="function">
    <text evidence="10">This enzyme is required for electron transfer from NADP to cytochrome P450 in microsomes. It can also provide electron transfer to heme oxygenase and cytochrome B5.</text>
</comment>
<keyword evidence="9 10" id="KW-0472">Membrane</keyword>
<keyword evidence="3 10" id="KW-0812">Transmembrane</keyword>
<dbReference type="GO" id="GO:0003958">
    <property type="term" value="F:NADPH-hemoprotein reductase activity"/>
    <property type="evidence" value="ECO:0007669"/>
    <property type="project" value="UniProtKB-UniRule"/>
</dbReference>
<dbReference type="InterPro" id="IPR039261">
    <property type="entry name" value="FNR_nucleotide-bd"/>
</dbReference>
<dbReference type="SUPFAM" id="SSF63380">
    <property type="entry name" value="Riboflavin synthase domain-like"/>
    <property type="match status" value="1"/>
</dbReference>
<dbReference type="FunFam" id="1.20.990.10:FF:000001">
    <property type="entry name" value="NADPH--cytochrome P450 reductase"/>
    <property type="match status" value="1"/>
</dbReference>
<dbReference type="EMBL" id="CAJFCW020000003">
    <property type="protein sequence ID" value="CAG9104633.1"/>
    <property type="molecule type" value="Genomic_DNA"/>
</dbReference>
<comment type="caution">
    <text evidence="13">The sequence shown here is derived from an EMBL/GenBank/DDBJ whole genome shotgun (WGS) entry which is preliminary data.</text>
</comment>
<evidence type="ECO:0000256" key="7">
    <source>
        <dbReference type="ARBA" id="ARBA00022989"/>
    </source>
</evidence>
<feature type="binding site" evidence="10">
    <location>
        <position position="414"/>
    </location>
    <ligand>
        <name>FAD</name>
        <dbReference type="ChEBI" id="CHEBI:57692"/>
    </ligand>
</feature>
<dbReference type="InterPro" id="IPR001094">
    <property type="entry name" value="Flavdoxin-like"/>
</dbReference>
<comment type="subcellular location">
    <subcellularLocation>
        <location evidence="10">Endoplasmic reticulum membrane</location>
        <topology evidence="10">Single-pass membrane protein</topology>
        <orientation evidence="10">Cytoplasmic side</orientation>
    </subcellularLocation>
</comment>
<gene>
    <name evidence="13" type="ORF">BOKJ2_LOCUS6232</name>
</gene>
<keyword evidence="7 10" id="KW-1133">Transmembrane helix</keyword>
<dbReference type="InterPro" id="IPR008254">
    <property type="entry name" value="Flavodoxin/NO_synth"/>
</dbReference>
<feature type="binding site" evidence="10">
    <location>
        <begin position="128"/>
        <end position="131"/>
    </location>
    <ligand>
        <name>FMN</name>
        <dbReference type="ChEBI" id="CHEBI:58210"/>
    </ligand>
</feature>
<dbReference type="Pfam" id="PF00667">
    <property type="entry name" value="FAD_binding_1"/>
    <property type="match status" value="1"/>
</dbReference>
<dbReference type="InterPro" id="IPR017938">
    <property type="entry name" value="Riboflavin_synthase-like_b-brl"/>
</dbReference>
<dbReference type="GO" id="GO:0005789">
    <property type="term" value="C:endoplasmic reticulum membrane"/>
    <property type="evidence" value="ECO:0007669"/>
    <property type="project" value="UniProtKB-SubCell"/>
</dbReference>
<feature type="binding site" evidence="10">
    <location>
        <begin position="585"/>
        <end position="589"/>
    </location>
    <ligand>
        <name>NADP(+)</name>
        <dbReference type="ChEBI" id="CHEBI:58349"/>
    </ligand>
</feature>
<dbReference type="SUPFAM" id="SSF52343">
    <property type="entry name" value="Ferredoxin reductase-like, C-terminal NADP-linked domain"/>
    <property type="match status" value="1"/>
</dbReference>
<dbReference type="Pfam" id="PF00175">
    <property type="entry name" value="NAD_binding_1"/>
    <property type="match status" value="1"/>
</dbReference>
<comment type="similarity">
    <text evidence="10">In the N-terminal section; belongs to the flavodoxin family.</text>
</comment>
<evidence type="ECO:0000256" key="5">
    <source>
        <dbReference type="ARBA" id="ARBA00022827"/>
    </source>
</evidence>
<feature type="domain" description="FAD-binding FR-type" evidence="12">
    <location>
        <begin position="268"/>
        <end position="504"/>
    </location>
</feature>
<comment type="similarity">
    <text evidence="10">Belongs to the NADPH--cytochrome P450 reductase family.</text>
</comment>
<dbReference type="InterPro" id="IPR001709">
    <property type="entry name" value="Flavoprot_Pyr_Nucl_cyt_Rdtase"/>
</dbReference>
<evidence type="ECO:0000256" key="1">
    <source>
        <dbReference type="ARBA" id="ARBA00022630"/>
    </source>
</evidence>
<dbReference type="PROSITE" id="PS51384">
    <property type="entry name" value="FAD_FR"/>
    <property type="match status" value="1"/>
</dbReference>
<name>A0A811KK97_9BILA</name>
<feature type="binding site" evidence="10">
    <location>
        <position position="659"/>
    </location>
    <ligand>
        <name>FAD</name>
        <dbReference type="ChEBI" id="CHEBI:57692"/>
    </ligand>
</feature>
<dbReference type="FunFam" id="3.40.50.360:FF:000036">
    <property type="entry name" value="NADPH--cytochrome P450 reductase"/>
    <property type="match status" value="1"/>
</dbReference>
<keyword evidence="5 10" id="KW-0274">FAD</keyword>
<evidence type="ECO:0000259" key="12">
    <source>
        <dbReference type="PROSITE" id="PS51384"/>
    </source>
</evidence>
<dbReference type="PIRSF" id="PIRSF000208">
    <property type="entry name" value="P450R"/>
    <property type="match status" value="1"/>
</dbReference>
<dbReference type="Pfam" id="PF00258">
    <property type="entry name" value="Flavodoxin_1"/>
    <property type="match status" value="1"/>
</dbReference>
<organism evidence="13 14">
    <name type="scientific">Bursaphelenchus okinawaensis</name>
    <dbReference type="NCBI Taxonomy" id="465554"/>
    <lineage>
        <taxon>Eukaryota</taxon>
        <taxon>Metazoa</taxon>
        <taxon>Ecdysozoa</taxon>
        <taxon>Nematoda</taxon>
        <taxon>Chromadorea</taxon>
        <taxon>Rhabditida</taxon>
        <taxon>Tylenchina</taxon>
        <taxon>Tylenchomorpha</taxon>
        <taxon>Aphelenchoidea</taxon>
        <taxon>Aphelenchoididae</taxon>
        <taxon>Bursaphelenchus</taxon>
    </lineage>
</organism>
<feature type="binding site" evidence="10">
    <location>
        <begin position="462"/>
        <end position="464"/>
    </location>
    <ligand>
        <name>FAD</name>
        <dbReference type="ChEBI" id="CHEBI:57692"/>
    </ligand>
</feature>
<feature type="binding site" evidence="10">
    <location>
        <begin position="579"/>
        <end position="580"/>
    </location>
    <ligand>
        <name>NADP(+)</name>
        <dbReference type="ChEBI" id="CHEBI:58349"/>
    </ligand>
</feature>
<dbReference type="GO" id="GO:0050661">
    <property type="term" value="F:NADP binding"/>
    <property type="evidence" value="ECO:0007669"/>
    <property type="project" value="UniProtKB-UniRule"/>
</dbReference>
<dbReference type="Proteomes" id="UP000614601">
    <property type="component" value="Unassembled WGS sequence"/>
</dbReference>
<feature type="binding site" evidence="10">
    <location>
        <begin position="76"/>
        <end position="81"/>
    </location>
    <ligand>
        <name>FMN</name>
        <dbReference type="ChEBI" id="CHEBI:58210"/>
    </ligand>
</feature>
<sequence>MDWIYDYVDQTDLFVLSLLAVIGAYVYWNYYRTESSQSINFQPSASKSVNVQPKVDRSFLGRMKSENRQVLILFGSQTGTAEELAGRLAKDFSRYGKKALVMDPEEIEPEELPKITQIENALLVMCMATYGEGDPTDNAQGLFEFINNNEADFSGLHYAVFGLGNKTYEHYNEAGIIIDKRFDELGATRVFQLGLGDDDSNLEEDFMRWREAFLPKVAEKFGWELNQNDGLDRQYRLEVMEQAPPAIFTGEYGRIGAYEKQRAPFDQKNPFLSEIVEKKELHSSNSDRSCLHVEFQIDSSRIRYEAGDHLGVFPTNDTVLVDKIGSLLDVNLDTTFKLINVDTDASKRHPFPCPTTYRTALTHYVDIVAPVKSHVLRAFAEFTTDPAEKERLILLSTASDEGLKEYAQFVLKERRSVVDILHEFETCKPPMEVVLELMPRLQARYYSISSSPKIDANIVSITAVVLKYDIDGREIKGVCTNYLADKKVGESAPIFVRKSTMRLPHRPAIPVVMIGPGTGFAPFRGFIQERSALKAQGKDIGEMLLFFGCRHPDHDHIYKDEVDDFVKEGVVNRAHVAYSRLKDEKVYVQHLIWAEREHIWSILQRSGNIYVCGDARNMARDVHNTLLRVFCEVGQLTEDEAQKFFKDMERKRNYQADVWS</sequence>
<dbReference type="InterPro" id="IPR029039">
    <property type="entry name" value="Flavoprotein-like_sf"/>
</dbReference>
<comment type="similarity">
    <text evidence="10">In the C-terminal section; belongs to the flavoprotein pyridine nucleotide cytochrome reductase family.</text>
</comment>
<dbReference type="SUPFAM" id="SSF52218">
    <property type="entry name" value="Flavoproteins"/>
    <property type="match status" value="1"/>
</dbReference>
<dbReference type="AlphaFoldDB" id="A0A811KK97"/>